<accession>T0Y7X2</accession>
<dbReference type="GO" id="GO:0009317">
    <property type="term" value="C:acetyl-CoA carboxylase complex"/>
    <property type="evidence" value="ECO:0007669"/>
    <property type="project" value="TreeGrafter"/>
</dbReference>
<reference evidence="2" key="2">
    <citation type="journal article" date="2014" name="ISME J.">
        <title>Microbial stratification in low pH oxic and suboxic macroscopic growths along an acid mine drainage.</title>
        <authorList>
            <person name="Mendez-Garcia C."/>
            <person name="Mesa V."/>
            <person name="Sprenger R.R."/>
            <person name="Richter M."/>
            <person name="Diez M.S."/>
            <person name="Solano J."/>
            <person name="Bargiela R."/>
            <person name="Golyshina O.V."/>
            <person name="Manteca A."/>
            <person name="Ramos J.L."/>
            <person name="Gallego J.R."/>
            <person name="Llorente I."/>
            <person name="Martins Dos Santos V.A."/>
            <person name="Jensen O.N."/>
            <person name="Pelaez A.I."/>
            <person name="Sanchez J."/>
            <person name="Ferrer M."/>
        </authorList>
    </citation>
    <scope>NUCLEOTIDE SEQUENCE</scope>
</reference>
<dbReference type="GO" id="GO:0016740">
    <property type="term" value="F:transferase activity"/>
    <property type="evidence" value="ECO:0007669"/>
    <property type="project" value="UniProtKB-KW"/>
</dbReference>
<feature type="domain" description="CoA carboxyltransferase C-terminal" evidence="1">
    <location>
        <begin position="1"/>
        <end position="121"/>
    </location>
</feature>
<dbReference type="PANTHER" id="PTHR43842:SF2">
    <property type="entry name" value="PROPIONYL-COA CARBOXYLASE BETA CHAIN, MITOCHONDRIAL"/>
    <property type="match status" value="1"/>
</dbReference>
<dbReference type="InterPro" id="IPR029045">
    <property type="entry name" value="ClpP/crotonase-like_dom_sf"/>
</dbReference>
<dbReference type="InterPro" id="IPR051047">
    <property type="entry name" value="AccD/PCCB"/>
</dbReference>
<protein>
    <submittedName>
        <fullName evidence="2">Carboxyl transferase</fullName>
        <ecNumber evidence="2">6.-.-.-</ecNumber>
    </submittedName>
</protein>
<dbReference type="Pfam" id="PF01039">
    <property type="entry name" value="Carboxyl_trans"/>
    <property type="match status" value="1"/>
</dbReference>
<dbReference type="PROSITE" id="PS50989">
    <property type="entry name" value="COA_CT_CTER"/>
    <property type="match status" value="1"/>
</dbReference>
<keyword evidence="2" id="KW-0436">Ligase</keyword>
<dbReference type="Gene3D" id="3.90.226.10">
    <property type="entry name" value="2-enoyl-CoA Hydratase, Chain A, domain 1"/>
    <property type="match status" value="1"/>
</dbReference>
<dbReference type="EC" id="6.-.-.-" evidence="2"/>
<dbReference type="EMBL" id="AUZY01012737">
    <property type="protein sequence ID" value="EQD27937.1"/>
    <property type="molecule type" value="Genomic_DNA"/>
</dbReference>
<feature type="non-terminal residue" evidence="2">
    <location>
        <position position="1"/>
    </location>
</feature>
<sequence length="127" mass="13949">TVPLITVILRKAYGGAYDVMCSKHLGGDLNLAWPNAEIAVMGAEGAVQILFRRDIEAAPEPERDAVRARLAGDYRREFLNPFLAAERGYLDAVIDPATTRDRIVAALGLLEGKREDRPARKHGNLPL</sequence>
<dbReference type="InterPro" id="IPR034733">
    <property type="entry name" value="AcCoA_carboxyl_beta"/>
</dbReference>
<proteinExistence type="predicted"/>
<dbReference type="InterPro" id="IPR011763">
    <property type="entry name" value="COA_CT_C"/>
</dbReference>
<gene>
    <name evidence="2" type="ORF">B1B_18975</name>
</gene>
<evidence type="ECO:0000259" key="1">
    <source>
        <dbReference type="PROSITE" id="PS50989"/>
    </source>
</evidence>
<evidence type="ECO:0000313" key="2">
    <source>
        <dbReference type="EMBL" id="EQD27937.1"/>
    </source>
</evidence>
<organism evidence="2">
    <name type="scientific">mine drainage metagenome</name>
    <dbReference type="NCBI Taxonomy" id="410659"/>
    <lineage>
        <taxon>unclassified sequences</taxon>
        <taxon>metagenomes</taxon>
        <taxon>ecological metagenomes</taxon>
    </lineage>
</organism>
<dbReference type="AlphaFoldDB" id="T0Y7X2"/>
<dbReference type="SUPFAM" id="SSF52096">
    <property type="entry name" value="ClpP/crotonase"/>
    <property type="match status" value="1"/>
</dbReference>
<dbReference type="GO" id="GO:0004658">
    <property type="term" value="F:propionyl-CoA carboxylase activity"/>
    <property type="evidence" value="ECO:0007669"/>
    <property type="project" value="TreeGrafter"/>
</dbReference>
<comment type="caution">
    <text evidence="2">The sequence shown here is derived from an EMBL/GenBank/DDBJ whole genome shotgun (WGS) entry which is preliminary data.</text>
</comment>
<name>T0Y7X2_9ZZZZ</name>
<dbReference type="PANTHER" id="PTHR43842">
    <property type="entry name" value="PROPIONYL-COA CARBOXYLASE BETA CHAIN"/>
    <property type="match status" value="1"/>
</dbReference>
<keyword evidence="2" id="KW-0808">Transferase</keyword>
<reference evidence="2" key="1">
    <citation type="submission" date="2013-08" db="EMBL/GenBank/DDBJ databases">
        <authorList>
            <person name="Mendez C."/>
            <person name="Richter M."/>
            <person name="Ferrer M."/>
            <person name="Sanchez J."/>
        </authorList>
    </citation>
    <scope>NUCLEOTIDE SEQUENCE</scope>
</reference>